<evidence type="ECO:0000256" key="1">
    <source>
        <dbReference type="SAM" id="MobiDB-lite"/>
    </source>
</evidence>
<proteinExistence type="predicted"/>
<evidence type="ECO:0000313" key="3">
    <source>
        <dbReference type="Proteomes" id="UP000007813"/>
    </source>
</evidence>
<sequence>MKAGRFREGRKVRKSKSQKVKRSHGSTGSTVEDRASRYWML</sequence>
<feature type="compositionally biased region" description="Basic and acidic residues" evidence="1">
    <location>
        <begin position="31"/>
        <end position="41"/>
    </location>
</feature>
<dbReference type="EMBL" id="ALJD01000002">
    <property type="protein sequence ID" value="EJN61414.1"/>
    <property type="molecule type" value="Genomic_DNA"/>
</dbReference>
<dbReference type="AlphaFoldDB" id="J3JHY9"/>
<feature type="region of interest" description="Disordered" evidence="1">
    <location>
        <begin position="1"/>
        <end position="41"/>
    </location>
</feature>
<organism evidence="2 3">
    <name type="scientific">Halogranum salarium B-1</name>
    <dbReference type="NCBI Taxonomy" id="1210908"/>
    <lineage>
        <taxon>Archaea</taxon>
        <taxon>Methanobacteriati</taxon>
        <taxon>Methanobacteriota</taxon>
        <taxon>Stenosarchaea group</taxon>
        <taxon>Halobacteria</taxon>
        <taxon>Halobacteriales</taxon>
        <taxon>Haloferacaceae</taxon>
    </lineage>
</organism>
<gene>
    <name evidence="2" type="ORF">HSB1_04550</name>
</gene>
<feature type="compositionally biased region" description="Basic residues" evidence="1">
    <location>
        <begin position="10"/>
        <end position="24"/>
    </location>
</feature>
<name>J3JHY9_9EURY</name>
<accession>J3JHY9</accession>
<comment type="caution">
    <text evidence="2">The sequence shown here is derived from an EMBL/GenBank/DDBJ whole genome shotgun (WGS) entry which is preliminary data.</text>
</comment>
<protein>
    <submittedName>
        <fullName evidence="2">Uncharacterized protein</fullName>
    </submittedName>
</protein>
<evidence type="ECO:0000313" key="2">
    <source>
        <dbReference type="EMBL" id="EJN61414.1"/>
    </source>
</evidence>
<reference evidence="2 3" key="1">
    <citation type="journal article" date="2012" name="J. Bacteriol.">
        <title>Draft Genome Sequence of the Extremely Halophilic Archaeon Halogranum salarium B-1T.</title>
        <authorList>
            <person name="Kim K.K."/>
            <person name="Lee K.C."/>
            <person name="Lee J.S."/>
        </authorList>
    </citation>
    <scope>NUCLEOTIDE SEQUENCE [LARGE SCALE GENOMIC DNA]</scope>
    <source>
        <strain evidence="2 3">B-1</strain>
    </source>
</reference>
<dbReference type="Proteomes" id="UP000007813">
    <property type="component" value="Unassembled WGS sequence"/>
</dbReference>